<evidence type="ECO:0008006" key="4">
    <source>
        <dbReference type="Google" id="ProtNLM"/>
    </source>
</evidence>
<feature type="signal peptide" evidence="1">
    <location>
        <begin position="1"/>
        <end position="25"/>
    </location>
</feature>
<proteinExistence type="predicted"/>
<reference evidence="2 3" key="1">
    <citation type="submission" date="2013-02" db="EMBL/GenBank/DDBJ databases">
        <title>The Genome Sequence of Plasmodium vinckei vinckei.</title>
        <authorList>
            <consortium name="The Broad Institute Genome Sequencing Platform"/>
            <consortium name="The Broad Institute Genome Sequencing Center for Infectious Disease"/>
            <person name="Neafsey D."/>
            <person name="Cheeseman I."/>
            <person name="Volkman S."/>
            <person name="Adams J."/>
            <person name="Walker B."/>
            <person name="Young S.K."/>
            <person name="Zeng Q."/>
            <person name="Gargeya S."/>
            <person name="Fitzgerald M."/>
            <person name="Haas B."/>
            <person name="Abouelleil A."/>
            <person name="Alvarado L."/>
            <person name="Arachchi H.M."/>
            <person name="Berlin A.M."/>
            <person name="Chapman S.B."/>
            <person name="Dewar J."/>
            <person name="Goldberg J."/>
            <person name="Griggs A."/>
            <person name="Gujja S."/>
            <person name="Hansen M."/>
            <person name="Howarth C."/>
            <person name="Imamovic A."/>
            <person name="Larimer J."/>
            <person name="McCowan C."/>
            <person name="Murphy C."/>
            <person name="Neiman D."/>
            <person name="Pearson M."/>
            <person name="Priest M."/>
            <person name="Roberts A."/>
            <person name="Saif S."/>
            <person name="Shea T."/>
            <person name="Sisk P."/>
            <person name="Sykes S."/>
            <person name="Wortman J."/>
            <person name="Nusbaum C."/>
            <person name="Birren B."/>
        </authorList>
    </citation>
    <scope>NUCLEOTIDE SEQUENCE [LARGE SCALE GENOMIC DNA]</scope>
    <source>
        <strain evidence="3">vinckei</strain>
    </source>
</reference>
<dbReference type="InterPro" id="IPR006486">
    <property type="entry name" value="PYST_A"/>
</dbReference>
<organism evidence="2 3">
    <name type="scientific">Plasmodium vinckei vinckei</name>
    <dbReference type="NCBI Taxonomy" id="54757"/>
    <lineage>
        <taxon>Eukaryota</taxon>
        <taxon>Sar</taxon>
        <taxon>Alveolata</taxon>
        <taxon>Apicomplexa</taxon>
        <taxon>Aconoidasida</taxon>
        <taxon>Haemosporida</taxon>
        <taxon>Plasmodiidae</taxon>
        <taxon>Plasmodium</taxon>
        <taxon>Plasmodium (Vinckeia)</taxon>
    </lineage>
</organism>
<dbReference type="AlphaFoldDB" id="A0A081IBU4"/>
<accession>A0A081IBU4</accession>
<dbReference type="RefSeq" id="XP_008626050.2">
    <property type="nucleotide sequence ID" value="XM_008627828.2"/>
</dbReference>
<feature type="chain" id="PRO_5001758231" description="Fam-a protein" evidence="1">
    <location>
        <begin position="26"/>
        <end position="266"/>
    </location>
</feature>
<dbReference type="EMBL" id="KL446953">
    <property type="protein sequence ID" value="KEG01152.1"/>
    <property type="molecule type" value="Genomic_DNA"/>
</dbReference>
<dbReference type="OrthoDB" id="370807at2759"/>
<gene>
    <name evidence="2" type="ORF">YYE_04187</name>
</gene>
<protein>
    <recommendedName>
        <fullName evidence="4">Fam-a protein</fullName>
    </recommendedName>
</protein>
<evidence type="ECO:0000313" key="2">
    <source>
        <dbReference type="EMBL" id="KEG01152.1"/>
    </source>
</evidence>
<keyword evidence="1" id="KW-0732">Signal</keyword>
<dbReference type="GeneID" id="19962393"/>
<dbReference type="SUPFAM" id="SSF55961">
    <property type="entry name" value="Bet v1-like"/>
    <property type="match status" value="1"/>
</dbReference>
<evidence type="ECO:0000256" key="1">
    <source>
        <dbReference type="SAM" id="SignalP"/>
    </source>
</evidence>
<dbReference type="KEGG" id="pvv:PVVCY_0400110"/>
<name>A0A081IBU4_PLAVN</name>
<dbReference type="Proteomes" id="UP000030681">
    <property type="component" value="Unassembled WGS sequence"/>
</dbReference>
<dbReference type="NCBIfam" id="TIGR01599">
    <property type="entry name" value="PYST-A"/>
    <property type="match status" value="1"/>
</dbReference>
<evidence type="ECO:0000313" key="3">
    <source>
        <dbReference type="Proteomes" id="UP000030681"/>
    </source>
</evidence>
<sequence length="266" mass="30777">MNKFYIQIALFILSIFAYANNETLAAEPDPGNATTSNPNNCYSTPEEIYEENKHLLCTDLNETINAGKFMNEAVLNLIYHVIYETGYKTFKTKYDNVMSGYKKKHGRTNIIKVYQSYDDPNMYDQLINSIWDPNILNIFNTGTVKIVRVYNPNLVMVQQRYKQDSKDRQKYFYALAKKVQIADDATVIAMASANINDFNPRNEEYKNAIIENAKLFKTNVSPEDDIINGKLKKVFVNITGYFIQKFRRRVDLAYIESVSDIQILIT</sequence>